<evidence type="ECO:0000256" key="12">
    <source>
        <dbReference type="ARBA" id="ARBA00023136"/>
    </source>
</evidence>
<evidence type="ECO:0000256" key="4">
    <source>
        <dbReference type="ARBA" id="ARBA00022475"/>
    </source>
</evidence>
<dbReference type="CDD" id="cd00130">
    <property type="entry name" value="PAS"/>
    <property type="match status" value="1"/>
</dbReference>
<dbReference type="SUPFAM" id="SSF55785">
    <property type="entry name" value="PYP-like sensor domain (PAS domain)"/>
    <property type="match status" value="1"/>
</dbReference>
<dbReference type="Pfam" id="PF02518">
    <property type="entry name" value="HATPase_c"/>
    <property type="match status" value="1"/>
</dbReference>
<feature type="compositionally biased region" description="Low complexity" evidence="14">
    <location>
        <begin position="1330"/>
        <end position="1341"/>
    </location>
</feature>
<dbReference type="Gene3D" id="1.10.287.130">
    <property type="match status" value="1"/>
</dbReference>
<feature type="compositionally biased region" description="Low complexity" evidence="14">
    <location>
        <begin position="364"/>
        <end position="381"/>
    </location>
</feature>
<dbReference type="SUPFAM" id="SSF47384">
    <property type="entry name" value="Homodimeric domain of signal transducing histidine kinase"/>
    <property type="match status" value="1"/>
</dbReference>
<dbReference type="CDD" id="cd16922">
    <property type="entry name" value="HATPase_EvgS-ArcB-TorS-like"/>
    <property type="match status" value="1"/>
</dbReference>
<dbReference type="InterPro" id="IPR036097">
    <property type="entry name" value="HisK_dim/P_sf"/>
</dbReference>
<dbReference type="GO" id="GO:0009927">
    <property type="term" value="F:histidine phosphotransfer kinase activity"/>
    <property type="evidence" value="ECO:0007669"/>
    <property type="project" value="TreeGrafter"/>
</dbReference>
<dbReference type="OrthoDB" id="60033at2759"/>
<evidence type="ECO:0000259" key="15">
    <source>
        <dbReference type="PROSITE" id="PS50109"/>
    </source>
</evidence>
<dbReference type="Gene3D" id="3.30.565.10">
    <property type="entry name" value="Histidine kinase-like ATPase, C-terminal domain"/>
    <property type="match status" value="1"/>
</dbReference>
<dbReference type="GO" id="GO:0000155">
    <property type="term" value="F:phosphorelay sensor kinase activity"/>
    <property type="evidence" value="ECO:0007669"/>
    <property type="project" value="InterPro"/>
</dbReference>
<dbReference type="GO" id="GO:0005524">
    <property type="term" value="F:ATP binding"/>
    <property type="evidence" value="ECO:0007669"/>
    <property type="project" value="UniProtKB-KW"/>
</dbReference>
<dbReference type="InterPro" id="IPR013655">
    <property type="entry name" value="PAS_fold_3"/>
</dbReference>
<sequence length="1422" mass="156879">MPFLHCTGPAPLPPILADPSVLASPAFSTPRAMGASAQPEPADMAASDSLHLTGILTNTAPAIAATDAASPAPAHVAPETETDHVAVDSNLKSNTTAIHAHAVSNGRAGSPQSLGGGRFFRDPLGMPVQHSRSQSQSPFRLAMPTISPAQLSFSAMQYLPVPVIVLNSLKTVVLANEAMGRMMGIITNDTDDDDTSLTIDRLRGQTLSQVGIDMLQDGKPVWITWETFFDTLVHEIGTHPPASGQDQLSATATAGDATPTINGPVSPCKQRRGSPTKPAQDAIVEVIISRKGLHKTTFDSRYKSKESEFHAFAKMIVTVWEVENKQVYFTLTFTNTQSTPSTPVNNKKSVAKSSVLEAAERKSINNSNPSSVASSRDPSSPALNTPSVLTMSTSPFPPMGPPSIAAHSPSSTPSVLQKIIRMKDALLDNTHIPILAMWKDGSVTFPNKAARLLLPHDADLDSSSDGFDLLKNWEVWTEDFARRLELDEHPLSILLKTGTPFDSFRVGVFDSQGKRIVYDLLGEAITDEKSGECVAGVITFRDVTVMAEEISLIKERDEERFKIICDTMPQLVWTATAQGLHDFFNTRWYTYTGLAPEQCLGPAWETCFHPDDKVEALSRWRRSLETGDPYAMESRCRNKEGEWRWFLGRALAVRNPETGEIEKWFGTYTDVHESIETKLAAKQTRQQLLSVLAHSRVTIFTVDPSRRVTMLEGALIWYTTYEDTEKGRWFIGEDMYTVFNRLTEQMPEGERPDWLNSIEEILEGNRSEDIKEHGLDDRWYRTRFLPMYGKRPQNGKRANVEGVIGVVMDVTELKDSEEALREQSRAKHRAIANEAAANEANRLKSQFLANMSHEIRTPITGVLGMAELLGDMCLDEEQRDYVDNIQSSATSLLTVINDILDFSKVESGRLDIEEVQFSLSIILKEVVRMLKFAVERKNLDFQSNIGDDIENDLAVIGDPGRVRQIITNLLTNSIKFTSQGYVRFSVVKEKETADSIIVKFVIEDTGIGIQEDVRRKLFQPFSQGDASTARRFGGTGLGLTICKNLLDLMRGEITLESTVGSGTTATFWIPFHKPQRRNAQNVAAGSIPDRLQSDLSISCNSSEFENAMAATPAASDGSGLSELRRRYSVRSSQSVEQDLPRSERAAFHILVVEDNAVNQKIATRTIRKLGFQVTAAWNGREALEYVLGASEGRNVKPDIILMDVQMPIIDGYKCTHLMRHHRPYKGLIHNVPIVAMTASAIQGDREKCKRAGMDDYLAKPVTMSILERMLIRWCVSRRRESSVADRAVSDCSELSEHCDASSIPHIAVGNNATVSQNSLDYGNETQDDSTGGPVTPTPATANGRDELSPFDSPSLVNMPPRVPRPERDAEFSSMLQETKLIDAAGGPASNLRSNSYQEQGSGEALTEANVTKLDIENKQPHS</sequence>
<feature type="domain" description="Response regulatory" evidence="16">
    <location>
        <begin position="1148"/>
        <end position="1274"/>
    </location>
</feature>
<dbReference type="SUPFAM" id="SSF52172">
    <property type="entry name" value="CheY-like"/>
    <property type="match status" value="1"/>
</dbReference>
<dbReference type="Gene3D" id="3.30.450.20">
    <property type="entry name" value="PAS domain"/>
    <property type="match status" value="3"/>
</dbReference>
<evidence type="ECO:0000313" key="18">
    <source>
        <dbReference type="EMBL" id="PQK17845.1"/>
    </source>
</evidence>
<keyword evidence="7" id="KW-0812">Transmembrane</keyword>
<dbReference type="InterPro" id="IPR001789">
    <property type="entry name" value="Sig_transdc_resp-reg_receiver"/>
</dbReference>
<proteinExistence type="predicted"/>
<keyword evidence="9" id="KW-0418">Kinase</keyword>
<feature type="modified residue" description="4-aspartylphosphate" evidence="13">
    <location>
        <position position="1203"/>
    </location>
</feature>
<gene>
    <name evidence="18" type="ORF">BB8028_0009g00480</name>
</gene>
<dbReference type="InterPro" id="IPR005467">
    <property type="entry name" value="His_kinase_dom"/>
</dbReference>
<evidence type="ECO:0000256" key="3">
    <source>
        <dbReference type="ARBA" id="ARBA00012438"/>
    </source>
</evidence>
<dbReference type="PROSITE" id="PS50112">
    <property type="entry name" value="PAS"/>
    <property type="match status" value="1"/>
</dbReference>
<dbReference type="PANTHER" id="PTHR43047:SF74">
    <property type="entry name" value="HISTIDINE KINASE-RELATED"/>
    <property type="match status" value="1"/>
</dbReference>
<feature type="compositionally biased region" description="Polar residues" evidence="14">
    <location>
        <begin position="335"/>
        <end position="352"/>
    </location>
</feature>
<protein>
    <recommendedName>
        <fullName evidence="3">histidine kinase</fullName>
        <ecNumber evidence="3">2.7.13.3</ecNumber>
    </recommendedName>
</protein>
<dbReference type="GO" id="GO:0005886">
    <property type="term" value="C:plasma membrane"/>
    <property type="evidence" value="ECO:0007669"/>
    <property type="project" value="UniProtKB-SubCell"/>
</dbReference>
<evidence type="ECO:0000256" key="11">
    <source>
        <dbReference type="ARBA" id="ARBA00022989"/>
    </source>
</evidence>
<accession>A0A2S7YNU2</accession>
<evidence type="ECO:0000256" key="5">
    <source>
        <dbReference type="ARBA" id="ARBA00022553"/>
    </source>
</evidence>
<dbReference type="InterPro" id="IPR011006">
    <property type="entry name" value="CheY-like_superfamily"/>
</dbReference>
<keyword evidence="10" id="KW-0067">ATP-binding</keyword>
<dbReference type="InterPro" id="IPR000014">
    <property type="entry name" value="PAS"/>
</dbReference>
<feature type="domain" description="PAS" evidence="17">
    <location>
        <begin position="557"/>
        <end position="627"/>
    </location>
</feature>
<evidence type="ECO:0000256" key="9">
    <source>
        <dbReference type="ARBA" id="ARBA00022777"/>
    </source>
</evidence>
<dbReference type="InterPro" id="IPR001610">
    <property type="entry name" value="PAC"/>
</dbReference>
<keyword evidence="5 13" id="KW-0597">Phosphoprotein</keyword>
<feature type="region of interest" description="Disordered" evidence="14">
    <location>
        <begin position="1317"/>
        <end position="1422"/>
    </location>
</feature>
<dbReference type="FunFam" id="3.30.565.10:FF:000010">
    <property type="entry name" value="Sensor histidine kinase RcsC"/>
    <property type="match status" value="1"/>
</dbReference>
<dbReference type="PANTHER" id="PTHR43047">
    <property type="entry name" value="TWO-COMPONENT HISTIDINE PROTEIN KINASE"/>
    <property type="match status" value="1"/>
</dbReference>
<dbReference type="Gene3D" id="3.40.50.2300">
    <property type="match status" value="1"/>
</dbReference>
<evidence type="ECO:0000256" key="1">
    <source>
        <dbReference type="ARBA" id="ARBA00000085"/>
    </source>
</evidence>
<organism evidence="18 19">
    <name type="scientific">Beauveria bassiana</name>
    <name type="common">White muscardine disease fungus</name>
    <name type="synonym">Tritirachium shiotae</name>
    <dbReference type="NCBI Taxonomy" id="176275"/>
    <lineage>
        <taxon>Eukaryota</taxon>
        <taxon>Fungi</taxon>
        <taxon>Dikarya</taxon>
        <taxon>Ascomycota</taxon>
        <taxon>Pezizomycotina</taxon>
        <taxon>Sordariomycetes</taxon>
        <taxon>Hypocreomycetidae</taxon>
        <taxon>Hypocreales</taxon>
        <taxon>Cordycipitaceae</taxon>
        <taxon>Beauveria</taxon>
    </lineage>
</organism>
<dbReference type="Pfam" id="PF00072">
    <property type="entry name" value="Response_reg"/>
    <property type="match status" value="1"/>
</dbReference>
<keyword evidence="8" id="KW-0547">Nucleotide-binding</keyword>
<dbReference type="NCBIfam" id="TIGR00229">
    <property type="entry name" value="sensory_box"/>
    <property type="match status" value="1"/>
</dbReference>
<dbReference type="SMART" id="SM00387">
    <property type="entry name" value="HATPase_c"/>
    <property type="match status" value="1"/>
</dbReference>
<dbReference type="EMBL" id="JRHA01000009">
    <property type="protein sequence ID" value="PQK17845.1"/>
    <property type="molecule type" value="Genomic_DNA"/>
</dbReference>
<reference evidence="18 19" key="1">
    <citation type="submission" date="2016-07" db="EMBL/GenBank/DDBJ databases">
        <title>Comparative genomics of the entomopathogenic fungus Beauveria bassiana.</title>
        <authorList>
            <person name="Valero Jimenez C.A."/>
            <person name="Zwaan B.J."/>
            <person name="Van Kan J.A."/>
            <person name="Takken W."/>
            <person name="Debets A.J."/>
            <person name="Schoustra S.E."/>
            <person name="Koenraadt C.J."/>
        </authorList>
    </citation>
    <scope>NUCLEOTIDE SEQUENCE [LARGE SCALE GENOMIC DNA]</scope>
    <source>
        <strain evidence="18 19">ARSEF 8028</strain>
    </source>
</reference>
<dbReference type="SMART" id="SM00091">
    <property type="entry name" value="PAS"/>
    <property type="match status" value="2"/>
</dbReference>
<dbReference type="Proteomes" id="UP000237441">
    <property type="component" value="Unassembled WGS sequence"/>
</dbReference>
<feature type="region of interest" description="Disordered" evidence="14">
    <location>
        <begin position="254"/>
        <end position="279"/>
    </location>
</feature>
<dbReference type="EC" id="2.7.13.3" evidence="3"/>
<feature type="compositionally biased region" description="Basic and acidic residues" evidence="14">
    <location>
        <begin position="1413"/>
        <end position="1422"/>
    </location>
</feature>
<evidence type="ECO:0000256" key="13">
    <source>
        <dbReference type="PROSITE-ProRule" id="PRU00169"/>
    </source>
</evidence>
<dbReference type="InterPro" id="IPR035965">
    <property type="entry name" value="PAS-like_dom_sf"/>
</dbReference>
<dbReference type="InterPro" id="IPR003594">
    <property type="entry name" value="HATPase_dom"/>
</dbReference>
<dbReference type="SMART" id="SM00448">
    <property type="entry name" value="REC"/>
    <property type="match status" value="1"/>
</dbReference>
<comment type="subcellular location">
    <subcellularLocation>
        <location evidence="2">Cell membrane</location>
        <topology evidence="2">Multi-pass membrane protein</topology>
    </subcellularLocation>
</comment>
<dbReference type="InterPro" id="IPR036890">
    <property type="entry name" value="HATPase_C_sf"/>
</dbReference>
<dbReference type="PROSITE" id="PS50109">
    <property type="entry name" value="HIS_KIN"/>
    <property type="match status" value="1"/>
</dbReference>
<feature type="domain" description="Histidine kinase" evidence="15">
    <location>
        <begin position="850"/>
        <end position="1073"/>
    </location>
</feature>
<evidence type="ECO:0000313" key="19">
    <source>
        <dbReference type="Proteomes" id="UP000237441"/>
    </source>
</evidence>
<evidence type="ECO:0000256" key="2">
    <source>
        <dbReference type="ARBA" id="ARBA00004651"/>
    </source>
</evidence>
<keyword evidence="12" id="KW-0472">Membrane</keyword>
<dbReference type="FunFam" id="1.10.287.130:FF:000003">
    <property type="entry name" value="Histidine kinase"/>
    <property type="match status" value="1"/>
</dbReference>
<evidence type="ECO:0000256" key="10">
    <source>
        <dbReference type="ARBA" id="ARBA00022840"/>
    </source>
</evidence>
<keyword evidence="4" id="KW-1003">Cell membrane</keyword>
<comment type="caution">
    <text evidence="18">The sequence shown here is derived from an EMBL/GenBank/DDBJ whole genome shotgun (WGS) entry which is preliminary data.</text>
</comment>
<evidence type="ECO:0000256" key="14">
    <source>
        <dbReference type="SAM" id="MobiDB-lite"/>
    </source>
</evidence>
<evidence type="ECO:0000256" key="6">
    <source>
        <dbReference type="ARBA" id="ARBA00022679"/>
    </source>
</evidence>
<dbReference type="Pfam" id="PF08447">
    <property type="entry name" value="PAS_3"/>
    <property type="match status" value="1"/>
</dbReference>
<dbReference type="InterPro" id="IPR004358">
    <property type="entry name" value="Sig_transdc_His_kin-like_C"/>
</dbReference>
<comment type="catalytic activity">
    <reaction evidence="1">
        <text>ATP + protein L-histidine = ADP + protein N-phospho-L-histidine.</text>
        <dbReference type="EC" id="2.7.13.3"/>
    </reaction>
</comment>
<evidence type="ECO:0000259" key="17">
    <source>
        <dbReference type="PROSITE" id="PS50112"/>
    </source>
</evidence>
<dbReference type="CDD" id="cd00082">
    <property type="entry name" value="HisKA"/>
    <property type="match status" value="1"/>
</dbReference>
<feature type="compositionally biased region" description="Polar residues" evidence="14">
    <location>
        <begin position="382"/>
        <end position="394"/>
    </location>
</feature>
<dbReference type="SMART" id="SM00388">
    <property type="entry name" value="HisKA"/>
    <property type="match status" value="1"/>
</dbReference>
<feature type="compositionally biased region" description="Polar residues" evidence="14">
    <location>
        <begin position="1390"/>
        <end position="1400"/>
    </location>
</feature>
<dbReference type="Pfam" id="PF00512">
    <property type="entry name" value="HisKA"/>
    <property type="match status" value="1"/>
</dbReference>
<evidence type="ECO:0000256" key="7">
    <source>
        <dbReference type="ARBA" id="ARBA00022692"/>
    </source>
</evidence>
<dbReference type="PROSITE" id="PS50110">
    <property type="entry name" value="RESPONSE_REGULATORY"/>
    <property type="match status" value="1"/>
</dbReference>
<dbReference type="SMART" id="SM00086">
    <property type="entry name" value="PAC"/>
    <property type="match status" value="1"/>
</dbReference>
<keyword evidence="6" id="KW-0808">Transferase</keyword>
<dbReference type="PRINTS" id="PR00344">
    <property type="entry name" value="BCTRLSENSOR"/>
</dbReference>
<dbReference type="FunFam" id="3.30.450.20:FF:000099">
    <property type="entry name" value="Sensory box sensor histidine kinase"/>
    <property type="match status" value="1"/>
</dbReference>
<dbReference type="CDD" id="cd17546">
    <property type="entry name" value="REC_hyHK_CKI1_RcsC-like"/>
    <property type="match status" value="1"/>
</dbReference>
<name>A0A2S7YNU2_BEABA</name>
<dbReference type="InterPro" id="IPR003661">
    <property type="entry name" value="HisK_dim/P_dom"/>
</dbReference>
<evidence type="ECO:0000256" key="8">
    <source>
        <dbReference type="ARBA" id="ARBA00022741"/>
    </source>
</evidence>
<feature type="region of interest" description="Disordered" evidence="14">
    <location>
        <begin position="335"/>
        <end position="410"/>
    </location>
</feature>
<evidence type="ECO:0000259" key="16">
    <source>
        <dbReference type="PROSITE" id="PS50110"/>
    </source>
</evidence>
<dbReference type="SUPFAM" id="SSF55874">
    <property type="entry name" value="ATPase domain of HSP90 chaperone/DNA topoisomerase II/histidine kinase"/>
    <property type="match status" value="1"/>
</dbReference>
<keyword evidence="11" id="KW-1133">Transmembrane helix</keyword>